<dbReference type="EMBL" id="JBBKAR010000039">
    <property type="protein sequence ID" value="MEJ8305316.1"/>
    <property type="molecule type" value="Genomic_DNA"/>
</dbReference>
<name>A0ACC6PEH4_9BACL</name>
<proteinExistence type="predicted"/>
<reference evidence="1" key="1">
    <citation type="submission" date="2024-03" db="EMBL/GenBank/DDBJ databases">
        <title>Whole genome sequecning of epiphytes from Marcgravia umbellata leaves.</title>
        <authorList>
            <person name="Kumar G."/>
            <person name="Savka M.A."/>
        </authorList>
    </citation>
    <scope>NUCLEOTIDE SEQUENCE</scope>
    <source>
        <strain evidence="1">RIT_BL5</strain>
    </source>
</reference>
<evidence type="ECO:0000313" key="2">
    <source>
        <dbReference type="Proteomes" id="UP001380953"/>
    </source>
</evidence>
<keyword evidence="2" id="KW-1185">Reference proteome</keyword>
<dbReference type="Proteomes" id="UP001380953">
    <property type="component" value="Unassembled WGS sequence"/>
</dbReference>
<sequence length="63" mass="7272">MITLQQAIELNSVVKVHAISGEFYEGVCTDDTQEVSKFNILTESQIITLPRWAVKRIWRHISK</sequence>
<accession>A0ACC6PEH4</accession>
<organism evidence="1 2">
    <name type="scientific">Saccharibacillus sacchari</name>
    <dbReference type="NCBI Taxonomy" id="456493"/>
    <lineage>
        <taxon>Bacteria</taxon>
        <taxon>Bacillati</taxon>
        <taxon>Bacillota</taxon>
        <taxon>Bacilli</taxon>
        <taxon>Bacillales</taxon>
        <taxon>Paenibacillaceae</taxon>
        <taxon>Saccharibacillus</taxon>
    </lineage>
</organism>
<evidence type="ECO:0000313" key="1">
    <source>
        <dbReference type="EMBL" id="MEJ8305316.1"/>
    </source>
</evidence>
<protein>
    <submittedName>
        <fullName evidence="1">Uncharacterized protein</fullName>
    </submittedName>
</protein>
<comment type="caution">
    <text evidence="1">The sequence shown here is derived from an EMBL/GenBank/DDBJ whole genome shotgun (WGS) entry which is preliminary data.</text>
</comment>
<gene>
    <name evidence="1" type="ORF">WKI47_15520</name>
</gene>